<dbReference type="EMBL" id="SMAK01000002">
    <property type="protein sequence ID" value="TCT12571.1"/>
    <property type="molecule type" value="Genomic_DNA"/>
</dbReference>
<evidence type="ECO:0000259" key="1">
    <source>
        <dbReference type="Pfam" id="PF13769"/>
    </source>
</evidence>
<keyword evidence="3" id="KW-1185">Reference proteome</keyword>
<sequence length="96" mass="10603">MAKVSILSWADIPSVVEARDGEERHKVELSARFQELIDMAAMRRGLAGTDAYLEAWRRGRPADRPGSAREVAEAVAAELEARFETIRTDVIASFGT</sequence>
<dbReference type="AlphaFoldDB" id="A0A4R3MG45"/>
<name>A0A4R3MG45_9HYPH</name>
<dbReference type="OrthoDB" id="7359147at2"/>
<proteinExistence type="predicted"/>
<reference evidence="2 3" key="1">
    <citation type="submission" date="2019-03" db="EMBL/GenBank/DDBJ databases">
        <title>Genomic Encyclopedia of Type Strains, Phase IV (KMG-IV): sequencing the most valuable type-strain genomes for metagenomic binning, comparative biology and taxonomic classification.</title>
        <authorList>
            <person name="Goeker M."/>
        </authorList>
    </citation>
    <scope>NUCLEOTIDE SEQUENCE [LARGE SCALE GENOMIC DNA]</scope>
    <source>
        <strain evidence="2 3">DSM 19345</strain>
    </source>
</reference>
<dbReference type="RefSeq" id="WP_132805344.1">
    <property type="nucleotide sequence ID" value="NZ_SMAK01000002.1"/>
</dbReference>
<gene>
    <name evidence="2" type="ORF">EDC22_102256</name>
</gene>
<comment type="caution">
    <text evidence="2">The sequence shown here is derived from an EMBL/GenBank/DDBJ whole genome shotgun (WGS) entry which is preliminary data.</text>
</comment>
<dbReference type="InterPro" id="IPR025989">
    <property type="entry name" value="Virulence_F_dom"/>
</dbReference>
<evidence type="ECO:0000313" key="2">
    <source>
        <dbReference type="EMBL" id="TCT12571.1"/>
    </source>
</evidence>
<organism evidence="2 3">
    <name type="scientific">Tepidamorphus gemmatus</name>
    <dbReference type="NCBI Taxonomy" id="747076"/>
    <lineage>
        <taxon>Bacteria</taxon>
        <taxon>Pseudomonadati</taxon>
        <taxon>Pseudomonadota</taxon>
        <taxon>Alphaproteobacteria</taxon>
        <taxon>Hyphomicrobiales</taxon>
        <taxon>Tepidamorphaceae</taxon>
        <taxon>Tepidamorphus</taxon>
    </lineage>
</organism>
<feature type="domain" description="Virulence factor" evidence="1">
    <location>
        <begin position="8"/>
        <end position="87"/>
    </location>
</feature>
<accession>A0A4R3MG45</accession>
<dbReference type="Proteomes" id="UP000295678">
    <property type="component" value="Unassembled WGS sequence"/>
</dbReference>
<evidence type="ECO:0000313" key="3">
    <source>
        <dbReference type="Proteomes" id="UP000295678"/>
    </source>
</evidence>
<dbReference type="Pfam" id="PF13769">
    <property type="entry name" value="Virulence_fact"/>
    <property type="match status" value="1"/>
</dbReference>
<protein>
    <submittedName>
        <fullName evidence="2">CvfA/B/C family virulence factor</fullName>
    </submittedName>
</protein>